<reference evidence="2 3" key="1">
    <citation type="submission" date="2018-07" db="EMBL/GenBank/DDBJ databases">
        <title>Dyella monticola sp. nov. and Dyella psychrodurans sp. nov. isolated from monsoon evergreen broad-leaved forest soil of Dinghu Mountain, China.</title>
        <authorList>
            <person name="Gao Z."/>
            <person name="Qiu L."/>
        </authorList>
    </citation>
    <scope>NUCLEOTIDE SEQUENCE [LARGE SCALE GENOMIC DNA]</scope>
    <source>
        <strain evidence="2 3">4MSK11</strain>
    </source>
</reference>
<feature type="signal peptide" evidence="1">
    <location>
        <begin position="1"/>
        <end position="25"/>
    </location>
</feature>
<dbReference type="Proteomes" id="UP000255334">
    <property type="component" value="Unassembled WGS sequence"/>
</dbReference>
<dbReference type="PROSITE" id="PS51257">
    <property type="entry name" value="PROKAR_LIPOPROTEIN"/>
    <property type="match status" value="1"/>
</dbReference>
<name>A0A370X7F5_9GAMM</name>
<dbReference type="OrthoDB" id="5955826at2"/>
<accession>A0A370X7F5</accession>
<comment type="caution">
    <text evidence="2">The sequence shown here is derived from an EMBL/GenBank/DDBJ whole genome shotgun (WGS) entry which is preliminary data.</text>
</comment>
<sequence>MKVPSFPIVKKASLLLSVPAVLLLAGCQGTLHNRWVNEADSYDRWSPQMADMPIDVHGTIPGTTHADTVARVPQGTTATRYAAKNPQALGLESLPRVVLYVGGDRMPTNASYCSAAPVLKTADNDRGDVMVASALCDGPRLVVRSRREVKADDLSSVQIASTLNSVKSRLLFGLTISPAQTPDEEY</sequence>
<proteinExistence type="predicted"/>
<dbReference type="AlphaFoldDB" id="A0A370X7F5"/>
<keyword evidence="1" id="KW-0732">Signal</keyword>
<evidence type="ECO:0000313" key="3">
    <source>
        <dbReference type="Proteomes" id="UP000255334"/>
    </source>
</evidence>
<evidence type="ECO:0000313" key="2">
    <source>
        <dbReference type="EMBL" id="RDS84252.1"/>
    </source>
</evidence>
<evidence type="ECO:0000256" key="1">
    <source>
        <dbReference type="SAM" id="SignalP"/>
    </source>
</evidence>
<gene>
    <name evidence="2" type="ORF">DWU99_10945</name>
</gene>
<dbReference type="RefSeq" id="WP_115478053.1">
    <property type="nucleotide sequence ID" value="NZ_QRBF01000003.1"/>
</dbReference>
<dbReference type="EMBL" id="QRBF01000003">
    <property type="protein sequence ID" value="RDS84252.1"/>
    <property type="molecule type" value="Genomic_DNA"/>
</dbReference>
<keyword evidence="3" id="KW-1185">Reference proteome</keyword>
<protein>
    <submittedName>
        <fullName evidence="2">Uncharacterized protein</fullName>
    </submittedName>
</protein>
<feature type="chain" id="PRO_5017058793" evidence="1">
    <location>
        <begin position="26"/>
        <end position="186"/>
    </location>
</feature>
<organism evidence="2 3">
    <name type="scientific">Dyella psychrodurans</name>
    <dbReference type="NCBI Taxonomy" id="1927960"/>
    <lineage>
        <taxon>Bacteria</taxon>
        <taxon>Pseudomonadati</taxon>
        <taxon>Pseudomonadota</taxon>
        <taxon>Gammaproteobacteria</taxon>
        <taxon>Lysobacterales</taxon>
        <taxon>Rhodanobacteraceae</taxon>
        <taxon>Dyella</taxon>
    </lineage>
</organism>